<protein>
    <submittedName>
        <fullName evidence="10">M48 family metalloprotease</fullName>
    </submittedName>
</protein>
<dbReference type="GO" id="GO:0004222">
    <property type="term" value="F:metalloendopeptidase activity"/>
    <property type="evidence" value="ECO:0007669"/>
    <property type="project" value="InterPro"/>
</dbReference>
<accession>A0A848B8L1</accession>
<keyword evidence="6 10" id="KW-0482">Metalloprotease</keyword>
<dbReference type="Pfam" id="PF01435">
    <property type="entry name" value="Peptidase_M48"/>
    <property type="match status" value="1"/>
</dbReference>
<feature type="repeat" description="TPR" evidence="7">
    <location>
        <begin position="563"/>
        <end position="596"/>
    </location>
</feature>
<evidence type="ECO:0000256" key="3">
    <source>
        <dbReference type="ARBA" id="ARBA00022723"/>
    </source>
</evidence>
<dbReference type="InterPro" id="IPR051156">
    <property type="entry name" value="Mito/Outer_Membr_Metalloprot"/>
</dbReference>
<evidence type="ECO:0000256" key="1">
    <source>
        <dbReference type="ARBA" id="ARBA00001947"/>
    </source>
</evidence>
<gene>
    <name evidence="10" type="ORF">HF878_04785</name>
</gene>
<dbReference type="SUPFAM" id="SSF48452">
    <property type="entry name" value="TPR-like"/>
    <property type="match status" value="1"/>
</dbReference>
<proteinExistence type="predicted"/>
<evidence type="ECO:0000259" key="9">
    <source>
        <dbReference type="Pfam" id="PF01435"/>
    </source>
</evidence>
<evidence type="ECO:0000256" key="5">
    <source>
        <dbReference type="ARBA" id="ARBA00022833"/>
    </source>
</evidence>
<feature type="region of interest" description="Disordered" evidence="8">
    <location>
        <begin position="618"/>
        <end position="643"/>
    </location>
</feature>
<dbReference type="PANTHER" id="PTHR22726:SF1">
    <property type="entry name" value="METALLOENDOPEPTIDASE OMA1, MITOCHONDRIAL"/>
    <property type="match status" value="1"/>
</dbReference>
<organism evidence="10 11">
    <name type="scientific">Selenomonas bovis</name>
    <dbReference type="NCBI Taxonomy" id="416586"/>
    <lineage>
        <taxon>Bacteria</taxon>
        <taxon>Bacillati</taxon>
        <taxon>Bacillota</taxon>
        <taxon>Negativicutes</taxon>
        <taxon>Selenomonadales</taxon>
        <taxon>Selenomonadaceae</taxon>
        <taxon>Selenomonas</taxon>
    </lineage>
</organism>
<name>A0A848B8L1_9FIRM</name>
<dbReference type="EMBL" id="JABAFA010000011">
    <property type="protein sequence ID" value="NMD98802.1"/>
    <property type="molecule type" value="Genomic_DNA"/>
</dbReference>
<evidence type="ECO:0000313" key="11">
    <source>
        <dbReference type="Proteomes" id="UP000543804"/>
    </source>
</evidence>
<dbReference type="GO" id="GO:0051603">
    <property type="term" value="P:proteolysis involved in protein catabolic process"/>
    <property type="evidence" value="ECO:0007669"/>
    <property type="project" value="TreeGrafter"/>
</dbReference>
<evidence type="ECO:0000256" key="7">
    <source>
        <dbReference type="PROSITE-ProRule" id="PRU00339"/>
    </source>
</evidence>
<evidence type="ECO:0000256" key="6">
    <source>
        <dbReference type="ARBA" id="ARBA00023049"/>
    </source>
</evidence>
<dbReference type="Gene3D" id="3.30.2010.10">
    <property type="entry name" value="Metalloproteases ('zincins'), catalytic domain"/>
    <property type="match status" value="1"/>
</dbReference>
<dbReference type="InterPro" id="IPR001915">
    <property type="entry name" value="Peptidase_M48"/>
</dbReference>
<evidence type="ECO:0000256" key="8">
    <source>
        <dbReference type="SAM" id="MobiDB-lite"/>
    </source>
</evidence>
<keyword evidence="11" id="KW-1185">Reference proteome</keyword>
<keyword evidence="7" id="KW-0802">TPR repeat</keyword>
<keyword evidence="3" id="KW-0479">Metal-binding</keyword>
<dbReference type="InterPro" id="IPR011990">
    <property type="entry name" value="TPR-like_helical_dom_sf"/>
</dbReference>
<dbReference type="Pfam" id="PF13181">
    <property type="entry name" value="TPR_8"/>
    <property type="match status" value="1"/>
</dbReference>
<dbReference type="PANTHER" id="PTHR22726">
    <property type="entry name" value="METALLOENDOPEPTIDASE OMA1"/>
    <property type="match status" value="1"/>
</dbReference>
<comment type="cofactor">
    <cofactor evidence="1">
        <name>Zn(2+)</name>
        <dbReference type="ChEBI" id="CHEBI:29105"/>
    </cofactor>
</comment>
<dbReference type="GO" id="GO:0016020">
    <property type="term" value="C:membrane"/>
    <property type="evidence" value="ECO:0007669"/>
    <property type="project" value="TreeGrafter"/>
</dbReference>
<evidence type="ECO:0000313" key="10">
    <source>
        <dbReference type="EMBL" id="NMD98802.1"/>
    </source>
</evidence>
<sequence>MHSAPLFVRLQVIFARVCYNDSVTTPGLPAFLRKGGNPLQHSFFGLRDVLRRLTRPVFALGLAAAILLPAPRVSAGASGWELAASAISGLIAYKSTLDTMLDIGNNANYQRQSLLQDRSANGTDANASDVRAVDNVMQRLTADGMYVLPANNLPFTWHVNNSALFNAACYPTDYISVNRGLVRVLGGNEAELAAVLGHEMTHGLAHHSAETYAKTMAAYYGLSLLNMATGVMDWQQLQALTAYSSAKLFTLPKEYEADEGGFYLAARAGFNPGGGAAAMARMDAYLSQQSRNFEEYQDPEEQKRENYNDHPDTLLREKRLLGLLTDYSAGHVTVRERKTVCIDGKELLTGRFTAEDYDDTAENADLLAGELGRLFHDEAQVSGWGFVAGKPWADQRAPLLTEAVAREGLTAKLSALVHAAYAGEAASGAREKLVQREQQQAAESEKARQALEHASEKDIKRMRMNSDIYSDYGDSDKALALIDRAISLPNLDDRAESLAIRGRALAVRGDFAAALHDADAGCAQDAKNAYNFLNRADIYWMKGDRAAALADCARAAEADEKNPYSYLMSGMLYDEQGDRAQALASYRKLHEVAPKLRRIPDEYLKEIDPAALAQIEKERAAAKKAAAEKKQQEEKEKKEQKRA</sequence>
<evidence type="ECO:0000256" key="2">
    <source>
        <dbReference type="ARBA" id="ARBA00022670"/>
    </source>
</evidence>
<reference evidence="10 11" key="1">
    <citation type="submission" date="2020-04" db="EMBL/GenBank/DDBJ databases">
        <authorList>
            <person name="Hitch T.C.A."/>
            <person name="Wylensek D."/>
            <person name="Clavel T."/>
        </authorList>
    </citation>
    <scope>NUCLEOTIDE SEQUENCE [LARGE SCALE GENOMIC DNA]</scope>
    <source>
        <strain evidence="10 11">PG-130-P53-12</strain>
    </source>
</reference>
<dbReference type="GO" id="GO:0046872">
    <property type="term" value="F:metal ion binding"/>
    <property type="evidence" value="ECO:0007669"/>
    <property type="project" value="UniProtKB-KW"/>
</dbReference>
<feature type="domain" description="Peptidase M48" evidence="9">
    <location>
        <begin position="158"/>
        <end position="320"/>
    </location>
</feature>
<keyword evidence="2 10" id="KW-0645">Protease</keyword>
<dbReference type="Gene3D" id="1.25.40.10">
    <property type="entry name" value="Tetratricopeptide repeat domain"/>
    <property type="match status" value="1"/>
</dbReference>
<keyword evidence="4" id="KW-0378">Hydrolase</keyword>
<dbReference type="PROSITE" id="PS50005">
    <property type="entry name" value="TPR"/>
    <property type="match status" value="1"/>
</dbReference>
<keyword evidence="5" id="KW-0862">Zinc</keyword>
<dbReference type="AlphaFoldDB" id="A0A848B8L1"/>
<dbReference type="Proteomes" id="UP000543804">
    <property type="component" value="Unassembled WGS sequence"/>
</dbReference>
<dbReference type="SMART" id="SM00028">
    <property type="entry name" value="TPR"/>
    <property type="match status" value="3"/>
</dbReference>
<dbReference type="InterPro" id="IPR019734">
    <property type="entry name" value="TPR_rpt"/>
</dbReference>
<comment type="caution">
    <text evidence="10">The sequence shown here is derived from an EMBL/GenBank/DDBJ whole genome shotgun (WGS) entry which is preliminary data.</text>
</comment>
<evidence type="ECO:0000256" key="4">
    <source>
        <dbReference type="ARBA" id="ARBA00022801"/>
    </source>
</evidence>